<comment type="caution">
    <text evidence="1">The sequence shown here is derived from an EMBL/GenBank/DDBJ whole genome shotgun (WGS) entry which is preliminary data.</text>
</comment>
<dbReference type="AlphaFoldDB" id="A0A2M8LCL5"/>
<proteinExistence type="predicted"/>
<evidence type="ECO:0000313" key="2">
    <source>
        <dbReference type="Proteomes" id="UP000228700"/>
    </source>
</evidence>
<organism evidence="1 2">
    <name type="scientific">Candidatus Taylorbacteria bacterium CG10_big_fil_rev_8_21_14_0_10_41_48</name>
    <dbReference type="NCBI Taxonomy" id="1975024"/>
    <lineage>
        <taxon>Bacteria</taxon>
        <taxon>Candidatus Tayloriibacteriota</taxon>
    </lineage>
</organism>
<name>A0A2M8LCL5_9BACT</name>
<sequence length="148" mass="16148">DGGIKNVTSASAFGEDGNDARAEVHVRNTVDGQGSVEVRVETNVNGVIEERQIREEIQRGGTVKVNTTASIEDVTTEVEIENTKSGTSSAYNIFDQWRSLFAEKRKDEKAGGIETEVKIEASATSSPKGTNIFVSVYQRVIRLLASIW</sequence>
<evidence type="ECO:0000313" key="1">
    <source>
        <dbReference type="EMBL" id="PJE74365.1"/>
    </source>
</evidence>
<accession>A0A2M8LCL5</accession>
<feature type="non-terminal residue" evidence="1">
    <location>
        <position position="1"/>
    </location>
</feature>
<dbReference type="Proteomes" id="UP000228700">
    <property type="component" value="Unassembled WGS sequence"/>
</dbReference>
<gene>
    <name evidence="1" type="ORF">COV01_01400</name>
</gene>
<reference evidence="2" key="1">
    <citation type="submission" date="2017-09" db="EMBL/GenBank/DDBJ databases">
        <title>Depth-based differentiation of microbial function through sediment-hosted aquifers and enrichment of novel symbionts in the deep terrestrial subsurface.</title>
        <authorList>
            <person name="Probst A.J."/>
            <person name="Ladd B."/>
            <person name="Jarett J.K."/>
            <person name="Geller-Mcgrath D.E."/>
            <person name="Sieber C.M.K."/>
            <person name="Emerson J.B."/>
            <person name="Anantharaman K."/>
            <person name="Thomas B.C."/>
            <person name="Malmstrom R."/>
            <person name="Stieglmeier M."/>
            <person name="Klingl A."/>
            <person name="Woyke T."/>
            <person name="Ryan C.M."/>
            <person name="Banfield J.F."/>
        </authorList>
    </citation>
    <scope>NUCLEOTIDE SEQUENCE [LARGE SCALE GENOMIC DNA]</scope>
</reference>
<dbReference type="EMBL" id="PFEQ01000006">
    <property type="protein sequence ID" value="PJE74365.1"/>
    <property type="molecule type" value="Genomic_DNA"/>
</dbReference>
<protein>
    <submittedName>
        <fullName evidence="1">Uncharacterized protein</fullName>
    </submittedName>
</protein>